<organism evidence="1 2">
    <name type="scientific">Staurois parvus</name>
    <dbReference type="NCBI Taxonomy" id="386267"/>
    <lineage>
        <taxon>Eukaryota</taxon>
        <taxon>Metazoa</taxon>
        <taxon>Chordata</taxon>
        <taxon>Craniata</taxon>
        <taxon>Vertebrata</taxon>
        <taxon>Euteleostomi</taxon>
        <taxon>Amphibia</taxon>
        <taxon>Batrachia</taxon>
        <taxon>Anura</taxon>
        <taxon>Neobatrachia</taxon>
        <taxon>Ranoidea</taxon>
        <taxon>Ranidae</taxon>
        <taxon>Staurois</taxon>
    </lineage>
</organism>
<name>A0ABN9ESB6_9NEOB</name>
<feature type="non-terminal residue" evidence="1">
    <location>
        <position position="52"/>
    </location>
</feature>
<dbReference type="Proteomes" id="UP001162483">
    <property type="component" value="Unassembled WGS sequence"/>
</dbReference>
<keyword evidence="2" id="KW-1185">Reference proteome</keyword>
<evidence type="ECO:0000313" key="1">
    <source>
        <dbReference type="EMBL" id="CAI9587724.1"/>
    </source>
</evidence>
<comment type="caution">
    <text evidence="1">The sequence shown here is derived from an EMBL/GenBank/DDBJ whole genome shotgun (WGS) entry which is preliminary data.</text>
</comment>
<accession>A0ABN9ESB6</accession>
<reference evidence="1" key="1">
    <citation type="submission" date="2023-05" db="EMBL/GenBank/DDBJ databases">
        <authorList>
            <person name="Stuckert A."/>
        </authorList>
    </citation>
    <scope>NUCLEOTIDE SEQUENCE</scope>
</reference>
<proteinExistence type="predicted"/>
<dbReference type="EMBL" id="CATNWA010015879">
    <property type="protein sequence ID" value="CAI9587724.1"/>
    <property type="molecule type" value="Genomic_DNA"/>
</dbReference>
<sequence length="52" mass="5829">MTERGQHMLMRTVCRSHQMSAESIAKGLQMLCGLQISTTVCRELHGIGFHGR</sequence>
<evidence type="ECO:0008006" key="3">
    <source>
        <dbReference type="Google" id="ProtNLM"/>
    </source>
</evidence>
<protein>
    <recommendedName>
        <fullName evidence="3">Transposase</fullName>
    </recommendedName>
</protein>
<gene>
    <name evidence="1" type="ORF">SPARVUS_LOCUS10613621</name>
</gene>
<evidence type="ECO:0000313" key="2">
    <source>
        <dbReference type="Proteomes" id="UP001162483"/>
    </source>
</evidence>